<keyword evidence="2" id="KW-0808">Transferase</keyword>
<evidence type="ECO:0000256" key="5">
    <source>
        <dbReference type="ARBA" id="ARBA00022840"/>
    </source>
</evidence>
<keyword evidence="3" id="KW-0547">Nucleotide-binding</keyword>
<evidence type="ECO:0008006" key="11">
    <source>
        <dbReference type="Google" id="ProtNLM"/>
    </source>
</evidence>
<dbReference type="InterPro" id="IPR020568">
    <property type="entry name" value="Ribosomal_Su5_D2-typ_SF"/>
</dbReference>
<evidence type="ECO:0000313" key="9">
    <source>
        <dbReference type="EnsemblMetazoa" id="tetur08g03840.1"/>
    </source>
</evidence>
<dbReference type="InterPro" id="IPR013750">
    <property type="entry name" value="GHMP_kinase_C_dom"/>
</dbReference>
<dbReference type="GO" id="GO:0005524">
    <property type="term" value="F:ATP binding"/>
    <property type="evidence" value="ECO:0007669"/>
    <property type="project" value="UniProtKB-KW"/>
</dbReference>
<dbReference type="GO" id="GO:0005829">
    <property type="term" value="C:cytosol"/>
    <property type="evidence" value="ECO:0007669"/>
    <property type="project" value="TreeGrafter"/>
</dbReference>
<dbReference type="InterPro" id="IPR006206">
    <property type="entry name" value="Mevalonate/galactokinase"/>
</dbReference>
<dbReference type="PANTHER" id="PTHR10457">
    <property type="entry name" value="MEVALONATE KINASE/GALACTOKINASE"/>
    <property type="match status" value="1"/>
</dbReference>
<evidence type="ECO:0000313" key="10">
    <source>
        <dbReference type="Proteomes" id="UP000015104"/>
    </source>
</evidence>
<accession>T1KBE8</accession>
<evidence type="ECO:0000256" key="1">
    <source>
        <dbReference type="ARBA" id="ARBA00006566"/>
    </source>
</evidence>
<dbReference type="Gene3D" id="3.30.230.10">
    <property type="match status" value="1"/>
</dbReference>
<dbReference type="PIRSF" id="PIRSF000530">
    <property type="entry name" value="Galactokinase"/>
    <property type="match status" value="1"/>
</dbReference>
<evidence type="ECO:0000259" key="8">
    <source>
        <dbReference type="Pfam" id="PF10509"/>
    </source>
</evidence>
<sequence>MDTGDHQLDHDLVPILSENQERFDKLRAFFREKYNENPSYIVRVPGRVNLIGEHIDYCGFGVLPMAIEQDVLIAAKVNYDRLVRLANMDSDKYPDVVFPLENFTIAIPPNWYHYVLCGLQGAKDLLKCSQNLEGLNIAIWGIIPSSSGLSSSSALVTASLLATYYSAGYRGDLCKLKFADAAAKCERYIGTQGGAMDQSIAMLARSGFAKLIEFEPILRAADVRLPVGSCFFFSHSGKTCNKAATEDFNARVLETKVASLMIVDHCHSIMKPGHITCPTLAQIKKQMNKNFDEMLEIVNEFERTRFSAFKWIDRYNGEDAKCLHNYEQGFKIHDRATHVYSEAQRVEKVHDSCSNLYECSCPEVDTLVAHAKSFGALGSRMTGAGWGGGVVSLVPEHLSSQFHEPMAQISLFTVASLPSQGATIYI</sequence>
<dbReference type="PRINTS" id="PR00473">
    <property type="entry name" value="GALCTOKINASE"/>
</dbReference>
<dbReference type="HOGENOM" id="CLU_017814_6_2_1"/>
<name>T1KBE8_TETUR</name>
<feature type="domain" description="GHMP kinase C-terminal" evidence="7">
    <location>
        <begin position="352"/>
        <end position="396"/>
    </location>
</feature>
<dbReference type="EMBL" id="CAEY01001948">
    <property type="status" value="NOT_ANNOTATED_CDS"/>
    <property type="molecule type" value="Genomic_DNA"/>
</dbReference>
<proteinExistence type="inferred from homology"/>
<dbReference type="PROSITE" id="PS00106">
    <property type="entry name" value="GALACTOKINASE"/>
    <property type="match status" value="1"/>
</dbReference>
<dbReference type="InterPro" id="IPR014721">
    <property type="entry name" value="Ribsml_uS5_D2-typ_fold_subgr"/>
</dbReference>
<dbReference type="PROSITE" id="PS00627">
    <property type="entry name" value="GHMP_KINASES_ATP"/>
    <property type="match status" value="1"/>
</dbReference>
<dbReference type="GO" id="GO:0006012">
    <property type="term" value="P:galactose metabolic process"/>
    <property type="evidence" value="ECO:0007669"/>
    <property type="project" value="InterPro"/>
</dbReference>
<dbReference type="Pfam" id="PF08544">
    <property type="entry name" value="GHMP_kinases_C"/>
    <property type="match status" value="1"/>
</dbReference>
<dbReference type="InterPro" id="IPR019539">
    <property type="entry name" value="GalKase_N"/>
</dbReference>
<dbReference type="InterPro" id="IPR019741">
    <property type="entry name" value="Galactokinase_CS"/>
</dbReference>
<comment type="similarity">
    <text evidence="1">Belongs to the GHMP kinase family. GalK subfamily.</text>
</comment>
<dbReference type="PRINTS" id="PR00959">
    <property type="entry name" value="MEVGALKINASE"/>
</dbReference>
<dbReference type="STRING" id="32264.T1KBE8"/>
<dbReference type="GO" id="GO:0004335">
    <property type="term" value="F:galactokinase activity"/>
    <property type="evidence" value="ECO:0007669"/>
    <property type="project" value="InterPro"/>
</dbReference>
<dbReference type="EnsemblMetazoa" id="tetur08g03840.1">
    <property type="protein sequence ID" value="tetur08g03840.1"/>
    <property type="gene ID" value="tetur08g03840"/>
</dbReference>
<reference evidence="10" key="1">
    <citation type="submission" date="2011-08" db="EMBL/GenBank/DDBJ databases">
        <authorList>
            <person name="Rombauts S."/>
        </authorList>
    </citation>
    <scope>NUCLEOTIDE SEQUENCE</scope>
    <source>
        <strain evidence="10">London</strain>
    </source>
</reference>
<feature type="domain" description="GHMP kinase N-terminal" evidence="6">
    <location>
        <begin position="123"/>
        <end position="203"/>
    </location>
</feature>
<keyword evidence="4" id="KW-0418">Kinase</keyword>
<evidence type="ECO:0000259" key="6">
    <source>
        <dbReference type="Pfam" id="PF00288"/>
    </source>
</evidence>
<reference evidence="9" key="2">
    <citation type="submission" date="2015-06" db="UniProtKB">
        <authorList>
            <consortium name="EnsemblMetazoa"/>
        </authorList>
    </citation>
    <scope>IDENTIFICATION</scope>
</reference>
<evidence type="ECO:0000256" key="2">
    <source>
        <dbReference type="ARBA" id="ARBA00022679"/>
    </source>
</evidence>
<dbReference type="PANTHER" id="PTHR10457:SF7">
    <property type="entry name" value="GALACTOKINASE-RELATED"/>
    <property type="match status" value="1"/>
</dbReference>
<evidence type="ECO:0000256" key="4">
    <source>
        <dbReference type="ARBA" id="ARBA00022777"/>
    </source>
</evidence>
<dbReference type="Pfam" id="PF00288">
    <property type="entry name" value="GHMP_kinases_N"/>
    <property type="match status" value="1"/>
</dbReference>
<keyword evidence="5" id="KW-0067">ATP-binding</keyword>
<organism evidence="9 10">
    <name type="scientific">Tetranychus urticae</name>
    <name type="common">Two-spotted spider mite</name>
    <dbReference type="NCBI Taxonomy" id="32264"/>
    <lineage>
        <taxon>Eukaryota</taxon>
        <taxon>Metazoa</taxon>
        <taxon>Ecdysozoa</taxon>
        <taxon>Arthropoda</taxon>
        <taxon>Chelicerata</taxon>
        <taxon>Arachnida</taxon>
        <taxon>Acari</taxon>
        <taxon>Acariformes</taxon>
        <taxon>Trombidiformes</taxon>
        <taxon>Prostigmata</taxon>
        <taxon>Eleutherengona</taxon>
        <taxon>Raphignathae</taxon>
        <taxon>Tetranychoidea</taxon>
        <taxon>Tetranychidae</taxon>
        <taxon>Tetranychus</taxon>
    </lineage>
</organism>
<dbReference type="InterPro" id="IPR000705">
    <property type="entry name" value="Galactokinase"/>
</dbReference>
<evidence type="ECO:0000256" key="3">
    <source>
        <dbReference type="ARBA" id="ARBA00022741"/>
    </source>
</evidence>
<dbReference type="SUPFAM" id="SSF54211">
    <property type="entry name" value="Ribosomal protein S5 domain 2-like"/>
    <property type="match status" value="1"/>
</dbReference>
<dbReference type="InterPro" id="IPR006204">
    <property type="entry name" value="GHMP_kinase_N_dom"/>
</dbReference>
<dbReference type="AlphaFoldDB" id="T1KBE8"/>
<evidence type="ECO:0000259" key="7">
    <source>
        <dbReference type="Pfam" id="PF08544"/>
    </source>
</evidence>
<keyword evidence="10" id="KW-1185">Reference proteome</keyword>
<dbReference type="SUPFAM" id="SSF55060">
    <property type="entry name" value="GHMP Kinase, C-terminal domain"/>
    <property type="match status" value="1"/>
</dbReference>
<dbReference type="eggNOG" id="KOG0631">
    <property type="taxonomic scope" value="Eukaryota"/>
</dbReference>
<protein>
    <recommendedName>
        <fullName evidence="11">Galactokinase</fullName>
    </recommendedName>
</protein>
<dbReference type="InterPro" id="IPR006203">
    <property type="entry name" value="GHMP_knse_ATP-bd_CS"/>
</dbReference>
<dbReference type="Proteomes" id="UP000015104">
    <property type="component" value="Unassembled WGS sequence"/>
</dbReference>
<dbReference type="Gene3D" id="3.30.70.890">
    <property type="entry name" value="GHMP kinase, C-terminal domain"/>
    <property type="match status" value="1"/>
</dbReference>
<feature type="domain" description="Galactokinase N-terminal" evidence="8">
    <location>
        <begin position="29"/>
        <end position="76"/>
    </location>
</feature>
<dbReference type="Pfam" id="PF10509">
    <property type="entry name" value="GalKase_gal_bdg"/>
    <property type="match status" value="1"/>
</dbReference>
<dbReference type="InterPro" id="IPR036554">
    <property type="entry name" value="GHMP_kinase_C_sf"/>
</dbReference>